<dbReference type="SUPFAM" id="SSF53448">
    <property type="entry name" value="Nucleotide-diphospho-sugar transferases"/>
    <property type="match status" value="1"/>
</dbReference>
<evidence type="ECO:0000313" key="8">
    <source>
        <dbReference type="Proteomes" id="UP000051861"/>
    </source>
</evidence>
<comment type="caution">
    <text evidence="7">The sequence shown here is derived from an EMBL/GenBank/DDBJ whole genome shotgun (WGS) entry which is preliminary data.</text>
</comment>
<dbReference type="PANTHER" id="PTHR43179:SF12">
    <property type="entry name" value="GALACTOFURANOSYLTRANSFERASE GLFT2"/>
    <property type="match status" value="1"/>
</dbReference>
<keyword evidence="5" id="KW-0812">Transmembrane</keyword>
<dbReference type="InterPro" id="IPR001173">
    <property type="entry name" value="Glyco_trans_2-like"/>
</dbReference>
<dbReference type="PANTHER" id="PTHR43179">
    <property type="entry name" value="RHAMNOSYLTRANSFERASE WBBL"/>
    <property type="match status" value="1"/>
</dbReference>
<keyword evidence="4" id="KW-0808">Transferase</keyword>
<evidence type="ECO:0000256" key="2">
    <source>
        <dbReference type="ARBA" id="ARBA00006739"/>
    </source>
</evidence>
<name>A0A0S7Y5V1_UNCSA</name>
<reference evidence="7 8" key="1">
    <citation type="journal article" date="2015" name="Microbiome">
        <title>Genomic resolution of linkages in carbon, nitrogen, and sulfur cycling among widespread estuary sediment bacteria.</title>
        <authorList>
            <person name="Baker B.J."/>
            <person name="Lazar C.S."/>
            <person name="Teske A.P."/>
            <person name="Dick G.J."/>
        </authorList>
    </citation>
    <scope>NUCLEOTIDE SEQUENCE [LARGE SCALE GENOMIC DNA]</scope>
    <source>
        <strain evidence="7">DG_54_3</strain>
    </source>
</reference>
<evidence type="ECO:0000259" key="6">
    <source>
        <dbReference type="Pfam" id="PF00535"/>
    </source>
</evidence>
<gene>
    <name evidence="7" type="ORF">AMJ44_02350</name>
</gene>
<sequence>MNYPKVAIIILNWNGYSDTAECLKSLKKIDYPNYEIVIVDNGSKDGSPDRLKREFPYITLLKNPDNLGFAEGCNVGMRYALERGVDYILLLNNDTVVEQQFLTRMVEAAERDSNTGILCPKIYYYDKPNVIWTAGGKINKLTSRTYAMGLNKADKGQYDKLKEVDYVSGCALLIKAETVEKIGMLDKDYFNHYEDVDWCMRARRRGYKILYIPDSVIYHKVSMALGGKYSPIHMYYQMRNWLWFAKKNGAGILFVPCFIFVFVRRIIYLLVKLDLKGIYANFLGVFDYLKGVRGKCSSNL</sequence>
<dbReference type="Gene3D" id="3.90.550.10">
    <property type="entry name" value="Spore Coat Polysaccharide Biosynthesis Protein SpsA, Chain A"/>
    <property type="match status" value="1"/>
</dbReference>
<evidence type="ECO:0000313" key="7">
    <source>
        <dbReference type="EMBL" id="KPJ69771.1"/>
    </source>
</evidence>
<dbReference type="AlphaFoldDB" id="A0A0S7Y5V1"/>
<keyword evidence="5" id="KW-1133">Transmembrane helix</keyword>
<dbReference type="Proteomes" id="UP000051861">
    <property type="component" value="Unassembled WGS sequence"/>
</dbReference>
<comment type="similarity">
    <text evidence="2">Belongs to the glycosyltransferase 2 family.</text>
</comment>
<dbReference type="InterPro" id="IPR029044">
    <property type="entry name" value="Nucleotide-diphossugar_trans"/>
</dbReference>
<protein>
    <recommendedName>
        <fullName evidence="6">Glycosyltransferase 2-like domain-containing protein</fullName>
    </recommendedName>
</protein>
<proteinExistence type="inferred from homology"/>
<evidence type="ECO:0000256" key="5">
    <source>
        <dbReference type="SAM" id="Phobius"/>
    </source>
</evidence>
<comment type="pathway">
    <text evidence="1">Cell wall biogenesis; cell wall polysaccharide biosynthesis.</text>
</comment>
<dbReference type="Pfam" id="PF00535">
    <property type="entry name" value="Glycos_transf_2"/>
    <property type="match status" value="1"/>
</dbReference>
<dbReference type="CDD" id="cd04186">
    <property type="entry name" value="GT_2_like_c"/>
    <property type="match status" value="1"/>
</dbReference>
<evidence type="ECO:0000256" key="4">
    <source>
        <dbReference type="ARBA" id="ARBA00022679"/>
    </source>
</evidence>
<keyword evidence="3" id="KW-0328">Glycosyltransferase</keyword>
<feature type="transmembrane region" description="Helical" evidence="5">
    <location>
        <begin position="249"/>
        <end position="271"/>
    </location>
</feature>
<dbReference type="EMBL" id="LIZX01000014">
    <property type="protein sequence ID" value="KPJ69771.1"/>
    <property type="molecule type" value="Genomic_DNA"/>
</dbReference>
<feature type="domain" description="Glycosyltransferase 2-like" evidence="6">
    <location>
        <begin position="8"/>
        <end position="174"/>
    </location>
</feature>
<dbReference type="GO" id="GO:0016757">
    <property type="term" value="F:glycosyltransferase activity"/>
    <property type="evidence" value="ECO:0007669"/>
    <property type="project" value="UniProtKB-KW"/>
</dbReference>
<keyword evidence="5" id="KW-0472">Membrane</keyword>
<evidence type="ECO:0000256" key="3">
    <source>
        <dbReference type="ARBA" id="ARBA00022676"/>
    </source>
</evidence>
<accession>A0A0S7Y5V1</accession>
<evidence type="ECO:0000256" key="1">
    <source>
        <dbReference type="ARBA" id="ARBA00004776"/>
    </source>
</evidence>
<organism evidence="7 8">
    <name type="scientific">candidate division WOR-1 bacterium DG_54_3</name>
    <dbReference type="NCBI Taxonomy" id="1703775"/>
    <lineage>
        <taxon>Bacteria</taxon>
        <taxon>Bacillati</taxon>
        <taxon>Saganbacteria</taxon>
    </lineage>
</organism>